<reference evidence="7 8" key="2">
    <citation type="journal article" date="2016" name="Appl. Microbiol. Biotechnol.">
        <title>Exploiting the genome sequence of Streptomyces nodosus for enhanced antibiotic production.</title>
        <authorList>
            <person name="Sweeney P."/>
            <person name="Murphy C.D."/>
            <person name="Caffrey P."/>
        </authorList>
    </citation>
    <scope>NUCLEOTIDE SEQUENCE [LARGE SCALE GENOMIC DNA]</scope>
    <source>
        <strain evidence="7 8">ATCC 14899</strain>
    </source>
</reference>
<dbReference type="InterPro" id="IPR011701">
    <property type="entry name" value="MFS"/>
</dbReference>
<protein>
    <submittedName>
        <fullName evidence="7">Multidrug ABC transporter</fullName>
    </submittedName>
</protein>
<organism evidence="7 8">
    <name type="scientific">Streptomyces nodosus</name>
    <dbReference type="NCBI Taxonomy" id="40318"/>
    <lineage>
        <taxon>Bacteria</taxon>
        <taxon>Bacillati</taxon>
        <taxon>Actinomycetota</taxon>
        <taxon>Actinomycetes</taxon>
        <taxon>Kitasatosporales</taxon>
        <taxon>Streptomycetaceae</taxon>
        <taxon>Streptomyces</taxon>
    </lineage>
</organism>
<keyword evidence="8" id="KW-1185">Reference proteome</keyword>
<dbReference type="PROSITE" id="PS50850">
    <property type="entry name" value="MFS"/>
    <property type="match status" value="1"/>
</dbReference>
<evidence type="ECO:0000256" key="4">
    <source>
        <dbReference type="ARBA" id="ARBA00022989"/>
    </source>
</evidence>
<dbReference type="EMBL" id="CP009313">
    <property type="protein sequence ID" value="AJE44224.1"/>
    <property type="molecule type" value="Genomic_DNA"/>
</dbReference>
<dbReference type="GO" id="GO:0005886">
    <property type="term" value="C:plasma membrane"/>
    <property type="evidence" value="ECO:0007669"/>
    <property type="project" value="UniProtKB-SubCell"/>
</dbReference>
<evidence type="ECO:0000256" key="2">
    <source>
        <dbReference type="ARBA" id="ARBA00022448"/>
    </source>
</evidence>
<name>A0A0B5DLX5_9ACTN</name>
<dbReference type="InterPro" id="IPR036259">
    <property type="entry name" value="MFS_trans_sf"/>
</dbReference>
<dbReference type="HOGENOM" id="CLU_000960_34_2_11"/>
<evidence type="ECO:0000313" key="8">
    <source>
        <dbReference type="Proteomes" id="UP000031526"/>
    </source>
</evidence>
<dbReference type="InterPro" id="IPR020846">
    <property type="entry name" value="MFS_dom"/>
</dbReference>
<keyword evidence="2" id="KW-0813">Transport</keyword>
<reference evidence="8" key="1">
    <citation type="submission" date="2014-09" db="EMBL/GenBank/DDBJ databases">
        <title>Sequence of the Streptomyces nodosus genome.</title>
        <authorList>
            <person name="Sweeney P."/>
            <person name="Stephens N."/>
            <person name="Murphy C."/>
            <person name="Caffrey P."/>
        </authorList>
    </citation>
    <scope>NUCLEOTIDE SEQUENCE [LARGE SCALE GENOMIC DNA]</scope>
    <source>
        <strain evidence="8">ATCC 14899</strain>
    </source>
</reference>
<keyword evidence="4" id="KW-1133">Transmembrane helix</keyword>
<dbReference type="GO" id="GO:0046677">
    <property type="term" value="P:response to antibiotic"/>
    <property type="evidence" value="ECO:0007669"/>
    <property type="project" value="UniProtKB-KW"/>
</dbReference>
<dbReference type="Gene3D" id="1.20.1250.20">
    <property type="entry name" value="MFS general substrate transporter like domains"/>
    <property type="match status" value="2"/>
</dbReference>
<evidence type="ECO:0000256" key="6">
    <source>
        <dbReference type="ARBA" id="ARBA00023251"/>
    </source>
</evidence>
<sequence>MTRVLHDTVEATVETPHRPRSVAALMIALLAACTAFQLNASMLSPVLVVMARELHTDQVAVGLSQTAFYTSTAVFGLFLPRLSDIVGRRRVLLGMMIVMVVGAVLAALAPTMTVLVIARAIQGVTGAVVPVCLMILRDEVRDPRRYGTLMGVVTAVNGGIAGIDAIGGGTLGTAFGFRSVFWVIAAVGVLAVACCHRGVPESRPSRGTRMDWYGGLSLAAVVFLFQSAVNEMGKGSGADRMLMGGLLLGGLIAAVAFWRIENTVEHPLASPALLKRRATWATVATTVLTLAGVIATVNGIAMSIAQDTRAGFGLGADAASLLLLTPYALLGWIVAPFAGRLAPVVGYRAILRIGLAGSVVGIVGLALFGTRSLTFLVGGTLLLGVVYAGMANIMLNGLGVVLSPPGNPGFLPGLNSAGFGLGAGLSFAVLPAVEAAIGPNGRSSHAGYTWAMLVGAVIMALAFLMSLLIPRPVDAETKS</sequence>
<dbReference type="RefSeq" id="WP_043447150.1">
    <property type="nucleotide sequence ID" value="NZ_CP009313.1"/>
</dbReference>
<evidence type="ECO:0000256" key="1">
    <source>
        <dbReference type="ARBA" id="ARBA00004651"/>
    </source>
</evidence>
<dbReference type="Pfam" id="PF07690">
    <property type="entry name" value="MFS_1"/>
    <property type="match status" value="1"/>
</dbReference>
<dbReference type="PANTHER" id="PTHR42718:SF9">
    <property type="entry name" value="MAJOR FACILITATOR SUPERFAMILY MULTIDRUG TRANSPORTER MFSC"/>
    <property type="match status" value="1"/>
</dbReference>
<keyword evidence="6" id="KW-0046">Antibiotic resistance</keyword>
<dbReference type="PROSITE" id="PS51257">
    <property type="entry name" value="PROKAR_LIPOPROTEIN"/>
    <property type="match status" value="1"/>
</dbReference>
<evidence type="ECO:0000256" key="3">
    <source>
        <dbReference type="ARBA" id="ARBA00022692"/>
    </source>
</evidence>
<keyword evidence="5" id="KW-0472">Membrane</keyword>
<dbReference type="PANTHER" id="PTHR42718">
    <property type="entry name" value="MAJOR FACILITATOR SUPERFAMILY MULTIDRUG TRANSPORTER MFSC"/>
    <property type="match status" value="1"/>
</dbReference>
<dbReference type="AlphaFoldDB" id="A0A0B5DLX5"/>
<proteinExistence type="predicted"/>
<gene>
    <name evidence="7" type="ORF">SNOD_32730</name>
</gene>
<dbReference type="Proteomes" id="UP000031526">
    <property type="component" value="Chromosome"/>
</dbReference>
<dbReference type="GO" id="GO:0022857">
    <property type="term" value="F:transmembrane transporter activity"/>
    <property type="evidence" value="ECO:0007669"/>
    <property type="project" value="InterPro"/>
</dbReference>
<comment type="subcellular location">
    <subcellularLocation>
        <location evidence="1">Cell membrane</location>
        <topology evidence="1">Multi-pass membrane protein</topology>
    </subcellularLocation>
</comment>
<accession>A0A0B5DLX5</accession>
<evidence type="ECO:0000313" key="7">
    <source>
        <dbReference type="EMBL" id="AJE44224.1"/>
    </source>
</evidence>
<dbReference type="SUPFAM" id="SSF103473">
    <property type="entry name" value="MFS general substrate transporter"/>
    <property type="match status" value="1"/>
</dbReference>
<dbReference type="STRING" id="40318.SNOD_32730"/>
<evidence type="ECO:0000256" key="5">
    <source>
        <dbReference type="ARBA" id="ARBA00023136"/>
    </source>
</evidence>
<keyword evidence="3" id="KW-0812">Transmembrane</keyword>